<name>A0A4U6X9J4_9PEZI</name>
<protein>
    <submittedName>
        <fullName evidence="2">Uncharacterized protein</fullName>
    </submittedName>
</protein>
<reference evidence="2 3" key="1">
    <citation type="journal article" date="2019" name="PLoS ONE">
        <title>Comparative genome analysis indicates high evolutionary potential of pathogenicity genes in Colletotrichum tanaceti.</title>
        <authorList>
            <person name="Lelwala R.V."/>
            <person name="Korhonen P.K."/>
            <person name="Young N.D."/>
            <person name="Scott J.B."/>
            <person name="Ades P.A."/>
            <person name="Gasser R.B."/>
            <person name="Taylor P.W.J."/>
        </authorList>
    </citation>
    <scope>NUCLEOTIDE SEQUENCE [LARGE SCALE GENOMIC DNA]</scope>
    <source>
        <strain evidence="2">BRIP57314</strain>
    </source>
</reference>
<dbReference type="EMBL" id="PJEX01000279">
    <property type="protein sequence ID" value="TKW51833.1"/>
    <property type="molecule type" value="Genomic_DNA"/>
</dbReference>
<evidence type="ECO:0000256" key="1">
    <source>
        <dbReference type="SAM" id="MobiDB-lite"/>
    </source>
</evidence>
<feature type="compositionally biased region" description="Basic and acidic residues" evidence="1">
    <location>
        <begin position="107"/>
        <end position="118"/>
    </location>
</feature>
<feature type="region of interest" description="Disordered" evidence="1">
    <location>
        <begin position="1"/>
        <end position="27"/>
    </location>
</feature>
<proteinExistence type="predicted"/>
<organism evidence="2 3">
    <name type="scientific">Colletotrichum tanaceti</name>
    <dbReference type="NCBI Taxonomy" id="1306861"/>
    <lineage>
        <taxon>Eukaryota</taxon>
        <taxon>Fungi</taxon>
        <taxon>Dikarya</taxon>
        <taxon>Ascomycota</taxon>
        <taxon>Pezizomycotina</taxon>
        <taxon>Sordariomycetes</taxon>
        <taxon>Hypocreomycetidae</taxon>
        <taxon>Glomerellales</taxon>
        <taxon>Glomerellaceae</taxon>
        <taxon>Colletotrichum</taxon>
        <taxon>Colletotrichum destructivum species complex</taxon>
    </lineage>
</organism>
<gene>
    <name evidence="2" type="ORF">CTA1_4437</name>
</gene>
<comment type="caution">
    <text evidence="2">The sequence shown here is derived from an EMBL/GenBank/DDBJ whole genome shotgun (WGS) entry which is preliminary data.</text>
</comment>
<sequence length="242" mass="26016">MPLRAYCRPDSTSIAPKNSGCGDGDPSPPLVSLDPLIVRIDGNSRSSCAVNSERVMKHHAVPHLLLQRAQAIIRSHTLRLESTVLSAEDGGGWESDSCDNASNDAATEDKQPQGELAGRRFELNARIRSPPLARMPAATRLSPWWLEDETSTSSSSPRRSLASLTFSSRADAHDVLSSSPGCWKSSEWDSGWSEEEEQTVEMPSHSSGGVLHHMPPLSASAPGGKMPKYAGSPCDGESAWPM</sequence>
<dbReference type="AlphaFoldDB" id="A0A4U6X9J4"/>
<feature type="region of interest" description="Disordered" evidence="1">
    <location>
        <begin position="174"/>
        <end position="242"/>
    </location>
</feature>
<feature type="region of interest" description="Disordered" evidence="1">
    <location>
        <begin position="88"/>
        <end position="118"/>
    </location>
</feature>
<keyword evidence="3" id="KW-1185">Reference proteome</keyword>
<dbReference type="Proteomes" id="UP000310108">
    <property type="component" value="Unassembled WGS sequence"/>
</dbReference>
<evidence type="ECO:0000313" key="3">
    <source>
        <dbReference type="Proteomes" id="UP000310108"/>
    </source>
</evidence>
<evidence type="ECO:0000313" key="2">
    <source>
        <dbReference type="EMBL" id="TKW51833.1"/>
    </source>
</evidence>
<accession>A0A4U6X9J4</accession>